<dbReference type="Gene3D" id="2.60.40.1890">
    <property type="entry name" value="PCu(A)C copper chaperone"/>
    <property type="match status" value="1"/>
</dbReference>
<dbReference type="Pfam" id="PF11162">
    <property type="entry name" value="DUF2946"/>
    <property type="match status" value="1"/>
</dbReference>
<feature type="signal peptide" evidence="2">
    <location>
        <begin position="1"/>
        <end position="18"/>
    </location>
</feature>
<dbReference type="EMBL" id="VITH01000014">
    <property type="protein sequence ID" value="TWA77756.1"/>
    <property type="molecule type" value="Genomic_DNA"/>
</dbReference>
<comment type="caution">
    <text evidence="3">The sequence shown here is derived from an EMBL/GenBank/DDBJ whole genome shotgun (WGS) entry which is preliminary data.</text>
</comment>
<dbReference type="PANTHER" id="PTHR36302">
    <property type="entry name" value="BLR7088 PROTEIN"/>
    <property type="match status" value="1"/>
</dbReference>
<reference evidence="3 4" key="1">
    <citation type="submission" date="2019-06" db="EMBL/GenBank/DDBJ databases">
        <title>Genomic Encyclopedia of Type Strains, Phase IV (KMG-V): Genome sequencing to study the core and pangenomes of soil and plant-associated prokaryotes.</title>
        <authorList>
            <person name="Whitman W."/>
        </authorList>
    </citation>
    <scope>NUCLEOTIDE SEQUENCE [LARGE SCALE GENOMIC DNA]</scope>
    <source>
        <strain evidence="3 4">BR 11650</strain>
    </source>
</reference>
<sequence>MAAVLLLILVQVPGQAVAMLSAGLAQSFWAASMCGPDGASDRMPGAPDQPKHDLEHCLGCQLGCAPPAMLSPVDVGVPPPRLSGALGAFPLRTRKLRRSSVFRPNARAPPMTRPALSTRSPMHSLLQDFVIMKKHALLLAALVALTAGPVLAHGFKAGPVDIEHPWARATAPSAPNGSAYMVLSTHGPDSDRLLSASTPVADKAELHTHLMDNGVMKMRQVDAIEVSPGSPTALQPGGLHVMLFGLKQPLAPGKAFPLTLTFEKAGPVTVQVDVQSAGSAAPSHGGAGGPQAGGTQHKH</sequence>
<evidence type="ECO:0000313" key="3">
    <source>
        <dbReference type="EMBL" id="TWA77756.1"/>
    </source>
</evidence>
<dbReference type="Pfam" id="PF04314">
    <property type="entry name" value="PCuAC"/>
    <property type="match status" value="1"/>
</dbReference>
<feature type="region of interest" description="Disordered" evidence="1">
    <location>
        <begin position="276"/>
        <end position="299"/>
    </location>
</feature>
<proteinExistence type="predicted"/>
<evidence type="ECO:0000256" key="2">
    <source>
        <dbReference type="SAM" id="SignalP"/>
    </source>
</evidence>
<organism evidence="3 4">
    <name type="scientific">Azospirillum brasilense</name>
    <dbReference type="NCBI Taxonomy" id="192"/>
    <lineage>
        <taxon>Bacteria</taxon>
        <taxon>Pseudomonadati</taxon>
        <taxon>Pseudomonadota</taxon>
        <taxon>Alphaproteobacteria</taxon>
        <taxon>Rhodospirillales</taxon>
        <taxon>Azospirillaceae</taxon>
        <taxon>Azospirillum</taxon>
    </lineage>
</organism>
<dbReference type="InterPro" id="IPR007410">
    <property type="entry name" value="LpqE-like"/>
</dbReference>
<keyword evidence="2" id="KW-0732">Signal</keyword>
<dbReference type="PANTHER" id="PTHR36302:SF1">
    <property type="entry name" value="COPPER CHAPERONE PCU(A)C"/>
    <property type="match status" value="1"/>
</dbReference>
<gene>
    <name evidence="3" type="ORF">FBZ83_11487</name>
</gene>
<dbReference type="InterPro" id="IPR058248">
    <property type="entry name" value="Lxx211020-like"/>
</dbReference>
<evidence type="ECO:0000256" key="1">
    <source>
        <dbReference type="SAM" id="MobiDB-lite"/>
    </source>
</evidence>
<dbReference type="AlphaFoldDB" id="A0A560BYS1"/>
<accession>A0A560BYS1</accession>
<dbReference type="InterPro" id="IPR021333">
    <property type="entry name" value="DUF2946"/>
</dbReference>
<name>A0A560BYS1_AZOBR</name>
<dbReference type="InterPro" id="IPR036182">
    <property type="entry name" value="PCuAC_sf"/>
</dbReference>
<evidence type="ECO:0000313" key="4">
    <source>
        <dbReference type="Proteomes" id="UP000318529"/>
    </source>
</evidence>
<dbReference type="SUPFAM" id="SSF110087">
    <property type="entry name" value="DR1885-like metal-binding protein"/>
    <property type="match status" value="1"/>
</dbReference>
<protein>
    <submittedName>
        <fullName evidence="3">Copper(I)-binding protein</fullName>
    </submittedName>
</protein>
<dbReference type="Proteomes" id="UP000318529">
    <property type="component" value="Unassembled WGS sequence"/>
</dbReference>
<feature type="chain" id="PRO_5022114639" evidence="2">
    <location>
        <begin position="19"/>
        <end position="299"/>
    </location>
</feature>